<feature type="transmembrane region" description="Helical" evidence="7">
    <location>
        <begin position="100"/>
        <end position="118"/>
    </location>
</feature>
<comment type="similarity">
    <text evidence="2 7">Belongs to the XK family.</text>
</comment>
<evidence type="ECO:0000256" key="7">
    <source>
        <dbReference type="RuleBase" id="RU910716"/>
    </source>
</evidence>
<dbReference type="InterPro" id="IPR050895">
    <property type="entry name" value="XK-related_scramblase"/>
</dbReference>
<feature type="transmembrane region" description="Helical" evidence="7">
    <location>
        <begin position="194"/>
        <end position="214"/>
    </location>
</feature>
<feature type="transmembrane region" description="Helical" evidence="7">
    <location>
        <begin position="321"/>
        <end position="342"/>
    </location>
</feature>
<feature type="transmembrane region" description="Helical" evidence="7">
    <location>
        <begin position="348"/>
        <end position="371"/>
    </location>
</feature>
<sequence>MAQNGILDSSEDEVDFPPNDYIYRPIDVFFVVVGIVTLIMDWGFDITTAYNHWCHDDFAWFTLTVIFMCSSSLVIMVVSLRWYIKDMSNDKVPPVSKCKWVARVLILLLQLGPLIRYYDTLTFGLKSRWYWRRGDTHRQKQFYTWMLYEDADSVFLRMFECFMEAAPQLVLQLYILTQIPVTDDPSKYGKIWRYVIFFGSVTSLVSLAWGVMAYSRGCRFTQLEKNNISLLGSFVIFLWHLFCLAARVTALVLFASCFRMVVMWVCLGHWVIMAACLLLCRAFREACTSIFSEVLMSLVFGAVYIFVFLNYKDEPTRWKYVAYYTMWEVENLVLLVLFLLYADPAVWYYVPAVVFHLMAFALGLVFMGIYYTQLHPSKCALPVLPPPREQDDLIHSPEEDAHQANQTEL</sequence>
<dbReference type="InterPro" id="IPR018629">
    <property type="entry name" value="XK-rel"/>
</dbReference>
<evidence type="ECO:0000256" key="1">
    <source>
        <dbReference type="ARBA" id="ARBA00004651"/>
    </source>
</evidence>
<feature type="transmembrane region" description="Helical" evidence="7">
    <location>
        <begin position="261"/>
        <end position="284"/>
    </location>
</feature>
<comment type="subcellular location">
    <subcellularLocation>
        <location evidence="1">Cell membrane</location>
        <topology evidence="1">Multi-pass membrane protein</topology>
    </subcellularLocation>
    <subcellularLocation>
        <location evidence="7">Membrane</location>
        <topology evidence="7">Multi-pass membrane protein</topology>
    </subcellularLocation>
</comment>
<keyword evidence="6 7" id="KW-0472">Membrane</keyword>
<feature type="transmembrane region" description="Helical" evidence="7">
    <location>
        <begin position="234"/>
        <end position="254"/>
    </location>
</feature>
<reference evidence="8 9" key="1">
    <citation type="submission" date="2023-03" db="EMBL/GenBank/DDBJ databases">
        <title>High-quality genome of Scylla paramamosain provides insights in environmental adaptation.</title>
        <authorList>
            <person name="Zhang L."/>
        </authorList>
    </citation>
    <scope>NUCLEOTIDE SEQUENCE [LARGE SCALE GENOMIC DNA]</scope>
    <source>
        <strain evidence="8">LZ_2023a</strain>
        <tissue evidence="8">Muscle</tissue>
    </source>
</reference>
<accession>A0AAW0TQY9</accession>
<dbReference type="PANTHER" id="PTHR16024:SF6">
    <property type="entry name" value="XK-RELATED PROTEIN"/>
    <property type="match status" value="1"/>
</dbReference>
<feature type="transmembrane region" description="Helical" evidence="7">
    <location>
        <begin position="58"/>
        <end position="80"/>
    </location>
</feature>
<dbReference type="GO" id="GO:0005886">
    <property type="term" value="C:plasma membrane"/>
    <property type="evidence" value="ECO:0007669"/>
    <property type="project" value="UniProtKB-SubCell"/>
</dbReference>
<dbReference type="EMBL" id="JARAKH010000026">
    <property type="protein sequence ID" value="KAK8389896.1"/>
    <property type="molecule type" value="Genomic_DNA"/>
</dbReference>
<dbReference type="GO" id="GO:0070782">
    <property type="term" value="P:phosphatidylserine exposure on apoptotic cell surface"/>
    <property type="evidence" value="ECO:0007669"/>
    <property type="project" value="TreeGrafter"/>
</dbReference>
<dbReference type="Proteomes" id="UP001487740">
    <property type="component" value="Unassembled WGS sequence"/>
</dbReference>
<evidence type="ECO:0000256" key="4">
    <source>
        <dbReference type="ARBA" id="ARBA00022692"/>
    </source>
</evidence>
<keyword evidence="5 7" id="KW-1133">Transmembrane helix</keyword>
<dbReference type="PANTHER" id="PTHR16024">
    <property type="entry name" value="XK-RELATED PROTEIN"/>
    <property type="match status" value="1"/>
</dbReference>
<proteinExistence type="inferred from homology"/>
<keyword evidence="4 7" id="KW-0812">Transmembrane</keyword>
<evidence type="ECO:0000313" key="8">
    <source>
        <dbReference type="EMBL" id="KAK8389896.1"/>
    </source>
</evidence>
<evidence type="ECO:0000313" key="9">
    <source>
        <dbReference type="Proteomes" id="UP001487740"/>
    </source>
</evidence>
<keyword evidence="9" id="KW-1185">Reference proteome</keyword>
<feature type="transmembrane region" description="Helical" evidence="7">
    <location>
        <begin position="28"/>
        <end position="46"/>
    </location>
</feature>
<dbReference type="GO" id="GO:1902742">
    <property type="term" value="P:apoptotic process involved in development"/>
    <property type="evidence" value="ECO:0007669"/>
    <property type="project" value="TreeGrafter"/>
</dbReference>
<evidence type="ECO:0000256" key="3">
    <source>
        <dbReference type="ARBA" id="ARBA00022475"/>
    </source>
</evidence>
<evidence type="ECO:0000256" key="5">
    <source>
        <dbReference type="ARBA" id="ARBA00022989"/>
    </source>
</evidence>
<dbReference type="AlphaFoldDB" id="A0AAW0TQY9"/>
<comment type="caution">
    <text evidence="8">The sequence shown here is derived from an EMBL/GenBank/DDBJ whole genome shotgun (WGS) entry which is preliminary data.</text>
</comment>
<gene>
    <name evidence="8" type="ORF">O3P69_012824</name>
</gene>
<organism evidence="8 9">
    <name type="scientific">Scylla paramamosain</name>
    <name type="common">Mud crab</name>
    <dbReference type="NCBI Taxonomy" id="85552"/>
    <lineage>
        <taxon>Eukaryota</taxon>
        <taxon>Metazoa</taxon>
        <taxon>Ecdysozoa</taxon>
        <taxon>Arthropoda</taxon>
        <taxon>Crustacea</taxon>
        <taxon>Multicrustacea</taxon>
        <taxon>Malacostraca</taxon>
        <taxon>Eumalacostraca</taxon>
        <taxon>Eucarida</taxon>
        <taxon>Decapoda</taxon>
        <taxon>Pleocyemata</taxon>
        <taxon>Brachyura</taxon>
        <taxon>Eubrachyura</taxon>
        <taxon>Portunoidea</taxon>
        <taxon>Portunidae</taxon>
        <taxon>Portuninae</taxon>
        <taxon>Scylla</taxon>
    </lineage>
</organism>
<name>A0AAW0TQY9_SCYPA</name>
<evidence type="ECO:0000256" key="6">
    <source>
        <dbReference type="ARBA" id="ARBA00023136"/>
    </source>
</evidence>
<evidence type="ECO:0000256" key="2">
    <source>
        <dbReference type="ARBA" id="ARBA00008789"/>
    </source>
</evidence>
<keyword evidence="3" id="KW-1003">Cell membrane</keyword>
<feature type="transmembrane region" description="Helical" evidence="7">
    <location>
        <begin position="290"/>
        <end position="309"/>
    </location>
</feature>
<dbReference type="GO" id="GO:0043652">
    <property type="term" value="P:engulfment of apoptotic cell"/>
    <property type="evidence" value="ECO:0007669"/>
    <property type="project" value="TreeGrafter"/>
</dbReference>
<dbReference type="Pfam" id="PF09815">
    <property type="entry name" value="XK-related"/>
    <property type="match status" value="1"/>
</dbReference>
<protein>
    <recommendedName>
        <fullName evidence="7">XK-related protein</fullName>
    </recommendedName>
</protein>